<dbReference type="AlphaFoldDB" id="A0AAP0RK91"/>
<dbReference type="Proteomes" id="UP001415857">
    <property type="component" value="Unassembled WGS sequence"/>
</dbReference>
<evidence type="ECO:0000313" key="1">
    <source>
        <dbReference type="EMBL" id="KAK9278883.1"/>
    </source>
</evidence>
<dbReference type="EMBL" id="JBBPBK010000009">
    <property type="protein sequence ID" value="KAK9278883.1"/>
    <property type="molecule type" value="Genomic_DNA"/>
</dbReference>
<protein>
    <submittedName>
        <fullName evidence="1">Uncharacterized protein</fullName>
    </submittedName>
</protein>
<proteinExistence type="predicted"/>
<evidence type="ECO:0000313" key="2">
    <source>
        <dbReference type="Proteomes" id="UP001415857"/>
    </source>
</evidence>
<name>A0AAP0RK91_LIQFO</name>
<accession>A0AAP0RK91</accession>
<keyword evidence="2" id="KW-1185">Reference proteome</keyword>
<organism evidence="1 2">
    <name type="scientific">Liquidambar formosana</name>
    <name type="common">Formosan gum</name>
    <dbReference type="NCBI Taxonomy" id="63359"/>
    <lineage>
        <taxon>Eukaryota</taxon>
        <taxon>Viridiplantae</taxon>
        <taxon>Streptophyta</taxon>
        <taxon>Embryophyta</taxon>
        <taxon>Tracheophyta</taxon>
        <taxon>Spermatophyta</taxon>
        <taxon>Magnoliopsida</taxon>
        <taxon>eudicotyledons</taxon>
        <taxon>Gunneridae</taxon>
        <taxon>Pentapetalae</taxon>
        <taxon>Saxifragales</taxon>
        <taxon>Altingiaceae</taxon>
        <taxon>Liquidambar</taxon>
    </lineage>
</organism>
<reference evidence="1 2" key="1">
    <citation type="journal article" date="2024" name="Plant J.">
        <title>Genome sequences and population genomics reveal climatic adaptation and genomic divergence between two closely related sweetgum species.</title>
        <authorList>
            <person name="Xu W.Q."/>
            <person name="Ren C.Q."/>
            <person name="Zhang X.Y."/>
            <person name="Comes H.P."/>
            <person name="Liu X.H."/>
            <person name="Li Y.G."/>
            <person name="Kettle C.J."/>
            <person name="Jalonen R."/>
            <person name="Gaisberger H."/>
            <person name="Ma Y.Z."/>
            <person name="Qiu Y.X."/>
        </authorList>
    </citation>
    <scope>NUCLEOTIDE SEQUENCE [LARGE SCALE GENOMIC DNA]</scope>
    <source>
        <strain evidence="1">Hangzhou</strain>
    </source>
</reference>
<sequence>MVHNRWERNWRDGHCLASQAFSDGPCESSRAYATDACCMERKRIFALITKPTQQQRTEEMMAPKLTVKAEDVREKVMNMVECLGKVVTSRVDFGKKGDVSTNFVKSEDGDT</sequence>
<gene>
    <name evidence="1" type="ORF">L1049_028463</name>
</gene>
<comment type="caution">
    <text evidence="1">The sequence shown here is derived from an EMBL/GenBank/DDBJ whole genome shotgun (WGS) entry which is preliminary data.</text>
</comment>